<comment type="subcellular location">
    <subcellularLocation>
        <location evidence="1">Membrane</location>
        <topology evidence="1">Multi-pass membrane protein</topology>
    </subcellularLocation>
</comment>
<evidence type="ECO:0000256" key="3">
    <source>
        <dbReference type="ARBA" id="ARBA00022989"/>
    </source>
</evidence>
<dbReference type="Pfam" id="PF00083">
    <property type="entry name" value="Sugar_tr"/>
    <property type="match status" value="2"/>
</dbReference>
<feature type="transmembrane region" description="Helical" evidence="5">
    <location>
        <begin position="552"/>
        <end position="572"/>
    </location>
</feature>
<keyword evidence="2 5" id="KW-0812">Transmembrane</keyword>
<feature type="transmembrane region" description="Helical" evidence="5">
    <location>
        <begin position="232"/>
        <end position="254"/>
    </location>
</feature>
<keyword evidence="3 5" id="KW-1133">Transmembrane helix</keyword>
<dbReference type="InterPro" id="IPR020846">
    <property type="entry name" value="MFS_dom"/>
</dbReference>
<dbReference type="InParanoid" id="A0A0N1ICJ0"/>
<evidence type="ECO:0000259" key="6">
    <source>
        <dbReference type="PROSITE" id="PS50850"/>
    </source>
</evidence>
<name>A0A0N1ICJ0_PAPMA</name>
<evidence type="ECO:0000256" key="1">
    <source>
        <dbReference type="ARBA" id="ARBA00004141"/>
    </source>
</evidence>
<keyword evidence="4 5" id="KW-0472">Membrane</keyword>
<accession>A0A0N1ICJ0</accession>
<evidence type="ECO:0000256" key="2">
    <source>
        <dbReference type="ARBA" id="ARBA00022692"/>
    </source>
</evidence>
<evidence type="ECO:0000256" key="5">
    <source>
        <dbReference type="SAM" id="Phobius"/>
    </source>
</evidence>
<dbReference type="PANTHER" id="PTHR24064">
    <property type="entry name" value="SOLUTE CARRIER FAMILY 22 MEMBER"/>
    <property type="match status" value="1"/>
</dbReference>
<feature type="transmembrane region" description="Helical" evidence="5">
    <location>
        <begin position="613"/>
        <end position="637"/>
    </location>
</feature>
<dbReference type="SUPFAM" id="SSF103473">
    <property type="entry name" value="MFS general substrate transporter"/>
    <property type="match status" value="1"/>
</dbReference>
<feature type="domain" description="Major facilitator superfamily (MFS) profile" evidence="6">
    <location>
        <begin position="132"/>
        <end position="665"/>
    </location>
</feature>
<dbReference type="GO" id="GO:0016020">
    <property type="term" value="C:membrane"/>
    <property type="evidence" value="ECO:0007669"/>
    <property type="project" value="UniProtKB-SubCell"/>
</dbReference>
<gene>
    <name evidence="7" type="ORF">RR48_04715</name>
</gene>
<feature type="transmembrane region" description="Helical" evidence="5">
    <location>
        <begin position="208"/>
        <end position="226"/>
    </location>
</feature>
<evidence type="ECO:0000256" key="4">
    <source>
        <dbReference type="ARBA" id="ARBA00023136"/>
    </source>
</evidence>
<dbReference type="CDD" id="cd17317">
    <property type="entry name" value="MFS_SLC22"/>
    <property type="match status" value="1"/>
</dbReference>
<dbReference type="GO" id="GO:0022857">
    <property type="term" value="F:transmembrane transporter activity"/>
    <property type="evidence" value="ECO:0007669"/>
    <property type="project" value="InterPro"/>
</dbReference>
<sequence length="692" mass="77902">MNSISNGRLREESLDTMFKVFLEMSKATSNYKHLSEIPVFTNATPEHWCAPPSVLEGLSLPDTLLRDLTVPKDNGVFESCSSYTLDTKTLLEALNDYVDERTDILQKDGVLQTIKTHHLIPVTGIEERKKQIARVTEAVTFIRNKTTKCNTGWQFSTDQYPRTLVTEYSLVCEKEWLARISYTLFWVGSIFGNLLFGWMSDRYGRRTTILLMICLEVPLAIATAFPDSYTTYIFLRIIGGLFFPALYQQPFILALELMPPSRRPNVGIVVGMLFAGGISLLAVIAYVVRDWFHLTLATSVPFVLCFGYYWLIPESPRWLVGKGRIIEAEEVLRTLAKKNGINLSEGFLFNIHRKLVNEDIGEESTNTIAINKNKVEIPEIVENKNVNCKINNMLIFNPDVTIVSKNKMINNRNAITKDSKEINIAEESTDLLEELQSLNLQPKTKTETTTQNTTRIFIKNGIDEAENKIMNDPSNENYEASLLDIFRYPNIRKKFLLSTFDWLSLGVIYNSLSYNTSNLGVNDHLAFFIGGVVEIPSYIVGWHCMERYGRRWVLCIFMCIGGLACLSCALVPDDMPWVIVALALSGRLFVAAAFAVFYVMIGELLPTVLRAQAIGLASFITGLGLLACPYIVHLAIYDRTLPLFLMGLLSISAGVIPLFLPETLNQPLPQTLKDGEVFGRNTKIFTCATASR</sequence>
<dbReference type="Proteomes" id="UP000053240">
    <property type="component" value="Unassembled WGS sequence"/>
</dbReference>
<protein>
    <submittedName>
        <fullName evidence="7">Organic cation transporter 1</fullName>
    </submittedName>
</protein>
<keyword evidence="8" id="KW-1185">Reference proteome</keyword>
<evidence type="ECO:0000313" key="8">
    <source>
        <dbReference type="Proteomes" id="UP000053240"/>
    </source>
</evidence>
<dbReference type="AlphaFoldDB" id="A0A0N1ICJ0"/>
<feature type="transmembrane region" description="Helical" evidence="5">
    <location>
        <begin position="643"/>
        <end position="660"/>
    </location>
</feature>
<organism evidence="7 8">
    <name type="scientific">Papilio machaon</name>
    <name type="common">Old World swallowtail butterfly</name>
    <dbReference type="NCBI Taxonomy" id="76193"/>
    <lineage>
        <taxon>Eukaryota</taxon>
        <taxon>Metazoa</taxon>
        <taxon>Ecdysozoa</taxon>
        <taxon>Arthropoda</taxon>
        <taxon>Hexapoda</taxon>
        <taxon>Insecta</taxon>
        <taxon>Pterygota</taxon>
        <taxon>Neoptera</taxon>
        <taxon>Endopterygota</taxon>
        <taxon>Lepidoptera</taxon>
        <taxon>Glossata</taxon>
        <taxon>Ditrysia</taxon>
        <taxon>Papilionoidea</taxon>
        <taxon>Papilionidae</taxon>
        <taxon>Papilioninae</taxon>
        <taxon>Papilio</taxon>
    </lineage>
</organism>
<feature type="transmembrane region" description="Helical" evidence="5">
    <location>
        <begin position="578"/>
        <end position="601"/>
    </location>
</feature>
<dbReference type="InterPro" id="IPR005828">
    <property type="entry name" value="MFS_sugar_transport-like"/>
</dbReference>
<dbReference type="Gene3D" id="1.20.1250.20">
    <property type="entry name" value="MFS general substrate transporter like domains"/>
    <property type="match status" value="2"/>
</dbReference>
<feature type="transmembrane region" description="Helical" evidence="5">
    <location>
        <begin position="294"/>
        <end position="312"/>
    </location>
</feature>
<feature type="transmembrane region" description="Helical" evidence="5">
    <location>
        <begin position="176"/>
        <end position="196"/>
    </location>
</feature>
<reference evidence="7 8" key="1">
    <citation type="journal article" date="2015" name="Nat. Commun.">
        <title>Outbred genome sequencing and CRISPR/Cas9 gene editing in butterflies.</title>
        <authorList>
            <person name="Li X."/>
            <person name="Fan D."/>
            <person name="Zhang W."/>
            <person name="Liu G."/>
            <person name="Zhang L."/>
            <person name="Zhao L."/>
            <person name="Fang X."/>
            <person name="Chen L."/>
            <person name="Dong Y."/>
            <person name="Chen Y."/>
            <person name="Ding Y."/>
            <person name="Zhao R."/>
            <person name="Feng M."/>
            <person name="Zhu Y."/>
            <person name="Feng Y."/>
            <person name="Jiang X."/>
            <person name="Zhu D."/>
            <person name="Xiang H."/>
            <person name="Feng X."/>
            <person name="Li S."/>
            <person name="Wang J."/>
            <person name="Zhang G."/>
            <person name="Kronforst M.R."/>
            <person name="Wang W."/>
        </authorList>
    </citation>
    <scope>NUCLEOTIDE SEQUENCE [LARGE SCALE GENOMIC DNA]</scope>
    <source>
        <strain evidence="7">Ya'a_city_454_Pm</strain>
        <tissue evidence="7">Whole body</tissue>
    </source>
</reference>
<dbReference type="InterPro" id="IPR036259">
    <property type="entry name" value="MFS_trans_sf"/>
</dbReference>
<evidence type="ECO:0000313" key="7">
    <source>
        <dbReference type="EMBL" id="KPJ19743.1"/>
    </source>
</evidence>
<proteinExistence type="predicted"/>
<dbReference type="EMBL" id="KQ459838">
    <property type="protein sequence ID" value="KPJ19743.1"/>
    <property type="molecule type" value="Genomic_DNA"/>
</dbReference>
<feature type="transmembrane region" description="Helical" evidence="5">
    <location>
        <begin position="266"/>
        <end position="288"/>
    </location>
</feature>
<dbReference type="PROSITE" id="PS50850">
    <property type="entry name" value="MFS"/>
    <property type="match status" value="1"/>
</dbReference>